<dbReference type="PANTHER" id="PTHR12730:SF0">
    <property type="entry name" value="PROTEIN SDA1 HOMOLOG"/>
    <property type="match status" value="1"/>
</dbReference>
<feature type="compositionally biased region" description="Basic and acidic residues" evidence="7">
    <location>
        <begin position="712"/>
        <end position="725"/>
    </location>
</feature>
<evidence type="ECO:0000313" key="11">
    <source>
        <dbReference type="EMBL" id="ORY37398.1"/>
    </source>
</evidence>
<comment type="similarity">
    <text evidence="1 6">Belongs to the SDA1 family.</text>
</comment>
<dbReference type="InterPro" id="IPR007949">
    <property type="entry name" value="SDA1_MD"/>
</dbReference>
<name>A0A1Y2BRL2_9FUNG</name>
<dbReference type="InterPro" id="IPR016024">
    <property type="entry name" value="ARM-type_fold"/>
</dbReference>
<dbReference type="InterPro" id="IPR012977">
    <property type="entry name" value="SDA1_N"/>
</dbReference>
<evidence type="ECO:0000313" key="12">
    <source>
        <dbReference type="Proteomes" id="UP000193642"/>
    </source>
</evidence>
<feature type="compositionally biased region" description="Basic and acidic residues" evidence="7">
    <location>
        <begin position="598"/>
        <end position="625"/>
    </location>
</feature>
<evidence type="ECO:0000259" key="9">
    <source>
        <dbReference type="Pfam" id="PF08158"/>
    </source>
</evidence>
<comment type="subcellular location">
    <subcellularLocation>
        <location evidence="6">Nucleus</location>
        <location evidence="6">Nucleolus</location>
    </subcellularLocation>
</comment>
<evidence type="ECO:0000256" key="5">
    <source>
        <dbReference type="ARBA" id="ARBA00023242"/>
    </source>
</evidence>
<dbReference type="PANTHER" id="PTHR12730">
    <property type="entry name" value="HSDA/SDA1-RELATED"/>
    <property type="match status" value="1"/>
</dbReference>
<feature type="region of interest" description="Disordered" evidence="7">
    <location>
        <begin position="660"/>
        <end position="786"/>
    </location>
</feature>
<evidence type="ECO:0000259" key="8">
    <source>
        <dbReference type="Pfam" id="PF05285"/>
    </source>
</evidence>
<keyword evidence="5 6" id="KW-0539">Nucleus</keyword>
<keyword evidence="4 6" id="KW-0653">Protein transport</keyword>
<dbReference type="SUPFAM" id="SSF48371">
    <property type="entry name" value="ARM repeat"/>
    <property type="match status" value="1"/>
</dbReference>
<organism evidence="11 12">
    <name type="scientific">Rhizoclosmatium globosum</name>
    <dbReference type="NCBI Taxonomy" id="329046"/>
    <lineage>
        <taxon>Eukaryota</taxon>
        <taxon>Fungi</taxon>
        <taxon>Fungi incertae sedis</taxon>
        <taxon>Chytridiomycota</taxon>
        <taxon>Chytridiomycota incertae sedis</taxon>
        <taxon>Chytridiomycetes</taxon>
        <taxon>Chytridiales</taxon>
        <taxon>Chytriomycetaceae</taxon>
        <taxon>Rhizoclosmatium</taxon>
    </lineage>
</organism>
<dbReference type="GO" id="GO:0007089">
    <property type="term" value="P:traversing start control point of mitotic cell cycle"/>
    <property type="evidence" value="ECO:0007669"/>
    <property type="project" value="EnsemblFungi"/>
</dbReference>
<dbReference type="GO" id="GO:0000055">
    <property type="term" value="P:ribosomal large subunit export from nucleus"/>
    <property type="evidence" value="ECO:0007669"/>
    <property type="project" value="UniProtKB-UniRule"/>
</dbReference>
<comment type="function">
    <text evidence="6">Required for 60S pre-ribosomal subunits export to the cytoplasm.</text>
</comment>
<feature type="compositionally biased region" description="Acidic residues" evidence="7">
    <location>
        <begin position="503"/>
        <end position="532"/>
    </location>
</feature>
<dbReference type="OrthoDB" id="2196187at2759"/>
<proteinExistence type="inferred from homology"/>
<feature type="domain" description="SDA1 N-terminal" evidence="9">
    <location>
        <begin position="68"/>
        <end position="434"/>
    </location>
</feature>
<dbReference type="Proteomes" id="UP000193642">
    <property type="component" value="Unassembled WGS sequence"/>
</dbReference>
<dbReference type="GO" id="GO:0042273">
    <property type="term" value="P:ribosomal large subunit biogenesis"/>
    <property type="evidence" value="ECO:0007669"/>
    <property type="project" value="UniProtKB-UniRule"/>
</dbReference>
<keyword evidence="3 6" id="KW-0690">Ribosome biogenesis</keyword>
<dbReference type="Pfam" id="PF08158">
    <property type="entry name" value="SDA1_HEAT"/>
    <property type="match status" value="1"/>
</dbReference>
<dbReference type="Pfam" id="PF21638">
    <property type="entry name" value="SDA1_C"/>
    <property type="match status" value="1"/>
</dbReference>
<evidence type="ECO:0000256" key="3">
    <source>
        <dbReference type="ARBA" id="ARBA00022517"/>
    </source>
</evidence>
<dbReference type="InterPro" id="IPR048292">
    <property type="entry name" value="SDA1_C"/>
</dbReference>
<evidence type="ECO:0000256" key="6">
    <source>
        <dbReference type="RuleBase" id="RU365057"/>
    </source>
</evidence>
<dbReference type="GO" id="GO:0015031">
    <property type="term" value="P:protein transport"/>
    <property type="evidence" value="ECO:0007669"/>
    <property type="project" value="UniProtKB-KW"/>
</dbReference>
<feature type="compositionally biased region" description="Basic residues" evidence="7">
    <location>
        <begin position="773"/>
        <end position="786"/>
    </location>
</feature>
<dbReference type="Pfam" id="PF05285">
    <property type="entry name" value="SDA1_dom"/>
    <property type="match status" value="1"/>
</dbReference>
<dbReference type="STRING" id="329046.A0A1Y2BRL2"/>
<feature type="domain" description="SDA1 C-terminal" evidence="10">
    <location>
        <begin position="736"/>
        <end position="784"/>
    </location>
</feature>
<dbReference type="GO" id="GO:0005730">
    <property type="term" value="C:nucleolus"/>
    <property type="evidence" value="ECO:0007669"/>
    <property type="project" value="UniProtKB-SubCell"/>
</dbReference>
<evidence type="ECO:0000256" key="7">
    <source>
        <dbReference type="SAM" id="MobiDB-lite"/>
    </source>
</evidence>
<sequence length="786" mass="89536">MSKTARKDNSAALALNLPQLQNLVKRDPSSYVDEFRQQARHWEAQLGVFRLDPTSQKQEDSLAELINFLAQTVGCFQKEQAAKDFPDQLMNLLQGSAQTLKPDLRRAMVQALILLRNKESILITKTMPLFFSLFRIHDKDLRKLLHSHIVSDVKNANVKAKNNKLNKTLQNFMYTMLKDDHEIAARKSLEVMIELYTKNIWNDTKTVNVIAEACFSPHPKIASIAIHFFLGTHEKKEEEEEEEPDIDAIRHRLQINSKKKSKANAVEKAMASIKRKQRAKERAEIFNFSALHLIHSPQDFSDKLFARLKQITANSSTFRYDLRLAFINLISRLIGIHKLINLGFYTYLTPYLTPHQRQVPKLLAYIAQASHDLVPPDVMQLSVQQIADKFIWSNSATEVVVAGLNSIREICQRCPLAMSEDLLGSLIDDYKNHRDKGSSMAVRSLLSLYREVNPHMLAKKHRGKGATINLAKIQAPSYGSQNVMDMIEGADLLIEEKEKEERGETDENPGDGWEGWEIDSDGAIDEGEDDDEAEKKRKANAKAIVEVLDGDDDGDADEWADEDEDGDEEDGEGEDDDDEDGEGENDDDEEEEEEEEKEAVPEKKMGPKQRKLMEKQARKDYEAKLEASPAKKQKVMQTLTETILTDEDFAKMRDLAATRKAEVMSGTKKTRIEELMDEDEEENGAAAERDVIDPRRITSGVKRKSTYQERIASIEEGRKDREKYGSMRGSKKTEGSSTTNREKQKKTKNFQMVAHKRSVVSKGKRSLKEKQKVLRAHITKQKKKGH</sequence>
<evidence type="ECO:0000256" key="2">
    <source>
        <dbReference type="ARBA" id="ARBA00022448"/>
    </source>
</evidence>
<dbReference type="InterPro" id="IPR027312">
    <property type="entry name" value="Sda1"/>
</dbReference>
<feature type="compositionally biased region" description="Basic and acidic residues" evidence="7">
    <location>
        <begin position="687"/>
        <end position="696"/>
    </location>
</feature>
<comment type="caution">
    <text evidence="11">The sequence shown here is derived from an EMBL/GenBank/DDBJ whole genome shotgun (WGS) entry which is preliminary data.</text>
</comment>
<dbReference type="EMBL" id="MCGO01000050">
    <property type="protein sequence ID" value="ORY37398.1"/>
    <property type="molecule type" value="Genomic_DNA"/>
</dbReference>
<feature type="compositionally biased region" description="Basic residues" evidence="7">
    <location>
        <begin position="743"/>
        <end position="765"/>
    </location>
</feature>
<reference evidence="11 12" key="1">
    <citation type="submission" date="2016-07" db="EMBL/GenBank/DDBJ databases">
        <title>Pervasive Adenine N6-methylation of Active Genes in Fungi.</title>
        <authorList>
            <consortium name="DOE Joint Genome Institute"/>
            <person name="Mondo S.J."/>
            <person name="Dannebaum R.O."/>
            <person name="Kuo R.C."/>
            <person name="Labutti K."/>
            <person name="Haridas S."/>
            <person name="Kuo A."/>
            <person name="Salamov A."/>
            <person name="Ahrendt S.R."/>
            <person name="Lipzen A."/>
            <person name="Sullivan W."/>
            <person name="Andreopoulos W.B."/>
            <person name="Clum A."/>
            <person name="Lindquist E."/>
            <person name="Daum C."/>
            <person name="Ramamoorthy G.K."/>
            <person name="Gryganskyi A."/>
            <person name="Culley D."/>
            <person name="Magnuson J.K."/>
            <person name="James T.Y."/>
            <person name="O'Malley M.A."/>
            <person name="Stajich J.E."/>
            <person name="Spatafora J.W."/>
            <person name="Visel A."/>
            <person name="Grigoriev I.V."/>
        </authorList>
    </citation>
    <scope>NUCLEOTIDE SEQUENCE [LARGE SCALE GENOMIC DNA]</scope>
    <source>
        <strain evidence="11 12">JEL800</strain>
    </source>
</reference>
<feature type="region of interest" description="Disordered" evidence="7">
    <location>
        <begin position="498"/>
        <end position="634"/>
    </location>
</feature>
<gene>
    <name evidence="11" type="ORF">BCR33DRAFT_721440</name>
</gene>
<evidence type="ECO:0000256" key="4">
    <source>
        <dbReference type="ARBA" id="ARBA00022927"/>
    </source>
</evidence>
<evidence type="ECO:0000259" key="10">
    <source>
        <dbReference type="Pfam" id="PF21638"/>
    </source>
</evidence>
<evidence type="ECO:0000256" key="1">
    <source>
        <dbReference type="ARBA" id="ARBA00005783"/>
    </source>
</evidence>
<feature type="domain" description="SDA1 middle" evidence="8">
    <location>
        <begin position="558"/>
        <end position="717"/>
    </location>
</feature>
<keyword evidence="12" id="KW-1185">Reference proteome</keyword>
<dbReference type="AlphaFoldDB" id="A0A1Y2BRL2"/>
<accession>A0A1Y2BRL2</accession>
<feature type="compositionally biased region" description="Acidic residues" evidence="7">
    <location>
        <begin position="548"/>
        <end position="597"/>
    </location>
</feature>
<protein>
    <recommendedName>
        <fullName evidence="6">Protein SDA1</fullName>
    </recommendedName>
</protein>
<keyword evidence="2 6" id="KW-0813">Transport</keyword>